<reference evidence="15 16" key="1">
    <citation type="submission" date="2014-06" db="EMBL/GenBank/DDBJ databases">
        <title>The genome of the endonuclear symbiont Nucleicultrix amoebiphila.</title>
        <authorList>
            <person name="Schulz F."/>
            <person name="Horn M."/>
        </authorList>
    </citation>
    <scope>NUCLEOTIDE SEQUENCE [LARGE SCALE GENOMIC DNA]</scope>
    <source>
        <strain evidence="15 16">FS5</strain>
    </source>
</reference>
<comment type="catalytic activity">
    <reaction evidence="11">
        <text>malonyl-[ACP] + acetyl-CoA + H(+) = 3-oxobutanoyl-[ACP] + CO2 + CoA</text>
        <dbReference type="Rhea" id="RHEA:12080"/>
        <dbReference type="Rhea" id="RHEA-COMP:9623"/>
        <dbReference type="Rhea" id="RHEA-COMP:9625"/>
        <dbReference type="ChEBI" id="CHEBI:15378"/>
        <dbReference type="ChEBI" id="CHEBI:16526"/>
        <dbReference type="ChEBI" id="CHEBI:57287"/>
        <dbReference type="ChEBI" id="CHEBI:57288"/>
        <dbReference type="ChEBI" id="CHEBI:78449"/>
        <dbReference type="ChEBI" id="CHEBI:78450"/>
        <dbReference type="EC" id="2.3.1.180"/>
    </reaction>
    <physiologicalReaction direction="left-to-right" evidence="11">
        <dbReference type="Rhea" id="RHEA:12081"/>
    </physiologicalReaction>
</comment>
<dbReference type="CDD" id="cd00830">
    <property type="entry name" value="KAS_III"/>
    <property type="match status" value="1"/>
</dbReference>
<dbReference type="InterPro" id="IPR016039">
    <property type="entry name" value="Thiolase-like"/>
</dbReference>
<evidence type="ECO:0000256" key="1">
    <source>
        <dbReference type="ARBA" id="ARBA00005194"/>
    </source>
</evidence>
<evidence type="ECO:0000256" key="10">
    <source>
        <dbReference type="ARBA" id="ARBA00023315"/>
    </source>
</evidence>
<gene>
    <name evidence="12" type="primary">fabH</name>
    <name evidence="15" type="ORF">GQ61_03765</name>
</gene>
<dbReference type="Proteomes" id="UP000237351">
    <property type="component" value="Chromosome"/>
</dbReference>
<dbReference type="InterPro" id="IPR013747">
    <property type="entry name" value="ACP_syn_III_C"/>
</dbReference>
<keyword evidence="8 12" id="KW-0275">Fatty acid biosynthesis</keyword>
<evidence type="ECO:0000256" key="5">
    <source>
        <dbReference type="ARBA" id="ARBA00022679"/>
    </source>
</evidence>
<accession>A0A1W6N400</accession>
<feature type="active site" evidence="12">
    <location>
        <position position="256"/>
    </location>
</feature>
<keyword evidence="5 12" id="KW-0808">Transferase</keyword>
<feature type="domain" description="Beta-ketoacyl-[acyl-carrier-protein] synthase III C-terminal" evidence="13">
    <location>
        <begin position="240"/>
        <end position="328"/>
    </location>
</feature>
<protein>
    <recommendedName>
        <fullName evidence="3 12">Beta-ketoacyl-[acyl-carrier-protein] synthase III</fullName>
        <shortName evidence="12">Beta-ketoacyl-ACP synthase III</shortName>
        <shortName evidence="12">KAS III</shortName>
        <ecNumber evidence="3 12">2.3.1.180</ecNumber>
    </recommendedName>
    <alternativeName>
        <fullName evidence="12">3-oxoacyl-[acyl-carrier-protein] synthase 3</fullName>
    </alternativeName>
    <alternativeName>
        <fullName evidence="12">3-oxoacyl-[acyl-carrier-protein] synthase III</fullName>
    </alternativeName>
</protein>
<sequence length="329" mass="35680">MTNKSQNIRSVIIGYGGYLPERIVTNEELTTMVDTSHDWIVERTGIHQRHFAADDQVTSDLAVNAAKIALENAGIKAEDLDLIIVGTATPDKTFPSTATRVQEKIGNTTGFAFDVAAVCAGFLVAVSVADQFIQSGQVKNALVIGAEMPSRIIDMNDRRTCVLFGDGAGAWILQGQKSERTPEERGVIDTKIYSDGRFCDILHTDGGPSSTGKVGQIQMEGREVFRHAVEKLADAAENILKKNGLTSADIDWFIPHQANSRIIEAVAKRLAFPQEKIIQTVYKHANTSAASIPLAFYEAVTEGRVKKGDLILHEAIGGGLVWGSALVRF</sequence>
<dbReference type="Pfam" id="PF08541">
    <property type="entry name" value="ACP_syn_III_C"/>
    <property type="match status" value="1"/>
</dbReference>
<feature type="domain" description="Beta-ketoacyl-[acyl-carrier-protein] synthase III N-terminal" evidence="14">
    <location>
        <begin position="113"/>
        <end position="196"/>
    </location>
</feature>
<dbReference type="UniPathway" id="UPA00094"/>
<dbReference type="RefSeq" id="WP_085784016.1">
    <property type="nucleotide sequence ID" value="NZ_CP008743.1"/>
</dbReference>
<keyword evidence="6 12" id="KW-0276">Fatty acid metabolism</keyword>
<evidence type="ECO:0000256" key="6">
    <source>
        <dbReference type="ARBA" id="ARBA00022832"/>
    </source>
</evidence>
<evidence type="ECO:0000256" key="11">
    <source>
        <dbReference type="ARBA" id="ARBA00051096"/>
    </source>
</evidence>
<dbReference type="InterPro" id="IPR004655">
    <property type="entry name" value="FabH"/>
</dbReference>
<dbReference type="PANTHER" id="PTHR43091:SF1">
    <property type="entry name" value="BETA-KETOACYL-[ACYL-CARRIER-PROTEIN] SYNTHASE III, CHLOROPLASTIC"/>
    <property type="match status" value="1"/>
</dbReference>
<dbReference type="FunFam" id="3.40.47.10:FF:000004">
    <property type="entry name" value="3-oxoacyl-[acyl-carrier-protein] synthase 3"/>
    <property type="match status" value="1"/>
</dbReference>
<dbReference type="GO" id="GO:0033818">
    <property type="term" value="F:beta-ketoacyl-acyl-carrier-protein synthase III activity"/>
    <property type="evidence" value="ECO:0007669"/>
    <property type="project" value="UniProtKB-UniRule"/>
</dbReference>
<dbReference type="STRING" id="1414854.GQ61_03765"/>
<evidence type="ECO:0000256" key="12">
    <source>
        <dbReference type="HAMAP-Rule" id="MF_01815"/>
    </source>
</evidence>
<dbReference type="Pfam" id="PF08545">
    <property type="entry name" value="ACP_syn_III"/>
    <property type="match status" value="1"/>
</dbReference>
<feature type="active site" evidence="12">
    <location>
        <position position="119"/>
    </location>
</feature>
<proteinExistence type="inferred from homology"/>
<dbReference type="GO" id="GO:0006633">
    <property type="term" value="P:fatty acid biosynthetic process"/>
    <property type="evidence" value="ECO:0007669"/>
    <property type="project" value="UniProtKB-UniRule"/>
</dbReference>
<evidence type="ECO:0000256" key="7">
    <source>
        <dbReference type="ARBA" id="ARBA00023098"/>
    </source>
</evidence>
<keyword evidence="9 12" id="KW-0511">Multifunctional enzyme</keyword>
<evidence type="ECO:0000256" key="9">
    <source>
        <dbReference type="ARBA" id="ARBA00023268"/>
    </source>
</evidence>
<dbReference type="GO" id="GO:0005737">
    <property type="term" value="C:cytoplasm"/>
    <property type="evidence" value="ECO:0007669"/>
    <property type="project" value="UniProtKB-SubCell"/>
</dbReference>
<dbReference type="KEGG" id="naf:GQ61_03765"/>
<dbReference type="EC" id="2.3.1.180" evidence="3 12"/>
<name>A0A1W6N400_9PROT</name>
<comment type="domain">
    <text evidence="12">The last Arg residue of the ACP-binding site is essential for the weak association between ACP/AcpP and FabH.</text>
</comment>
<evidence type="ECO:0000256" key="4">
    <source>
        <dbReference type="ARBA" id="ARBA00022516"/>
    </source>
</evidence>
<evidence type="ECO:0000313" key="15">
    <source>
        <dbReference type="EMBL" id="ARN84575.1"/>
    </source>
</evidence>
<comment type="function">
    <text evidence="12">Catalyzes the condensation reaction of fatty acid synthesis by the addition to an acyl acceptor of two carbons from malonyl-ACP. Catalyzes the first condensation reaction which initiates fatty acid synthesis and may therefore play a role in governing the total rate of fatty acid production. Possesses both acetoacetyl-ACP synthase and acetyl transacylase activities. Its substrate specificity determines the biosynthesis of branched-chain and/or straight-chain of fatty acids.</text>
</comment>
<comment type="pathway">
    <text evidence="1 12">Lipid metabolism; fatty acid biosynthesis.</text>
</comment>
<keyword evidence="16" id="KW-1185">Reference proteome</keyword>
<dbReference type="Gene3D" id="3.40.47.10">
    <property type="match status" value="1"/>
</dbReference>
<keyword evidence="4 12" id="KW-0444">Lipid biosynthesis</keyword>
<dbReference type="NCBIfam" id="TIGR00747">
    <property type="entry name" value="fabH"/>
    <property type="match status" value="1"/>
</dbReference>
<keyword evidence="10 12" id="KW-0012">Acyltransferase</keyword>
<dbReference type="NCBIfam" id="NF006829">
    <property type="entry name" value="PRK09352.1"/>
    <property type="match status" value="1"/>
</dbReference>
<keyword evidence="7 12" id="KW-0443">Lipid metabolism</keyword>
<dbReference type="PANTHER" id="PTHR43091">
    <property type="entry name" value="3-OXOACYL-[ACYL-CARRIER-PROTEIN] SYNTHASE"/>
    <property type="match status" value="1"/>
</dbReference>
<comment type="subcellular location">
    <subcellularLocation>
        <location evidence="12">Cytoplasm</location>
    </subcellularLocation>
</comment>
<dbReference type="EMBL" id="CP008743">
    <property type="protein sequence ID" value="ARN84575.1"/>
    <property type="molecule type" value="Genomic_DNA"/>
</dbReference>
<dbReference type="SUPFAM" id="SSF53901">
    <property type="entry name" value="Thiolase-like"/>
    <property type="match status" value="1"/>
</dbReference>
<feature type="region of interest" description="ACP-binding" evidence="12">
    <location>
        <begin position="257"/>
        <end position="261"/>
    </location>
</feature>
<evidence type="ECO:0000259" key="14">
    <source>
        <dbReference type="Pfam" id="PF08545"/>
    </source>
</evidence>
<dbReference type="OrthoDB" id="9815506at2"/>
<dbReference type="AlphaFoldDB" id="A0A1W6N400"/>
<comment type="similarity">
    <text evidence="2 12">Belongs to the thiolase-like superfamily. FabH family.</text>
</comment>
<feature type="active site" evidence="12">
    <location>
        <position position="286"/>
    </location>
</feature>
<organism evidence="15 16">
    <name type="scientific">Candidatus Nucleicultrix amoebiphila FS5</name>
    <dbReference type="NCBI Taxonomy" id="1414854"/>
    <lineage>
        <taxon>Bacteria</taxon>
        <taxon>Pseudomonadati</taxon>
        <taxon>Pseudomonadota</taxon>
        <taxon>Alphaproteobacteria</taxon>
        <taxon>Holosporales</taxon>
        <taxon>Candidatus Nucleicultricaceae</taxon>
        <taxon>Candidatus Nucleicultrix</taxon>
    </lineage>
</organism>
<dbReference type="InterPro" id="IPR013751">
    <property type="entry name" value="ACP_syn_III_N"/>
</dbReference>
<dbReference type="GO" id="GO:0004315">
    <property type="term" value="F:3-oxoacyl-[acyl-carrier-protein] synthase activity"/>
    <property type="evidence" value="ECO:0007669"/>
    <property type="project" value="InterPro"/>
</dbReference>
<dbReference type="HAMAP" id="MF_01815">
    <property type="entry name" value="FabH"/>
    <property type="match status" value="1"/>
</dbReference>
<evidence type="ECO:0000256" key="3">
    <source>
        <dbReference type="ARBA" id="ARBA00012333"/>
    </source>
</evidence>
<evidence type="ECO:0000313" key="16">
    <source>
        <dbReference type="Proteomes" id="UP000237351"/>
    </source>
</evidence>
<evidence type="ECO:0000256" key="8">
    <source>
        <dbReference type="ARBA" id="ARBA00023160"/>
    </source>
</evidence>
<evidence type="ECO:0000256" key="2">
    <source>
        <dbReference type="ARBA" id="ARBA00008642"/>
    </source>
</evidence>
<keyword evidence="12" id="KW-0963">Cytoplasm</keyword>
<comment type="subunit">
    <text evidence="12">Homodimer.</text>
</comment>
<evidence type="ECO:0000259" key="13">
    <source>
        <dbReference type="Pfam" id="PF08541"/>
    </source>
</evidence>